<dbReference type="Gene3D" id="1.25.40.10">
    <property type="entry name" value="Tetratricopeptide repeat domain"/>
    <property type="match status" value="2"/>
</dbReference>
<dbReference type="eggNOG" id="COG0457">
    <property type="taxonomic scope" value="Bacteria"/>
</dbReference>
<dbReference type="KEGG" id="dpd:Deipe_3425"/>
<evidence type="ECO:0000256" key="2">
    <source>
        <dbReference type="ARBA" id="ARBA00022803"/>
    </source>
</evidence>
<evidence type="ECO:0000256" key="3">
    <source>
        <dbReference type="PROSITE-ProRule" id="PRU00339"/>
    </source>
</evidence>
<dbReference type="InterPro" id="IPR011990">
    <property type="entry name" value="TPR-like_helical_dom_sf"/>
</dbReference>
<feature type="repeat" description="TPR" evidence="3">
    <location>
        <begin position="55"/>
        <end position="88"/>
    </location>
</feature>
<organism evidence="4 5">
    <name type="scientific">Deinococcus peraridilitoris (strain DSM 19664 / LMG 22246 / CIP 109416 / KR-200)</name>
    <dbReference type="NCBI Taxonomy" id="937777"/>
    <lineage>
        <taxon>Bacteria</taxon>
        <taxon>Thermotogati</taxon>
        <taxon>Deinococcota</taxon>
        <taxon>Deinococci</taxon>
        <taxon>Deinococcales</taxon>
        <taxon>Deinococcaceae</taxon>
        <taxon>Deinococcus</taxon>
    </lineage>
</organism>
<dbReference type="PANTHER" id="PTHR44186">
    <property type="match status" value="1"/>
</dbReference>
<reference evidence="5" key="1">
    <citation type="submission" date="2012-03" db="EMBL/GenBank/DDBJ databases">
        <title>Complete sequence of chromosome of Deinococcus peraridilitoris DSM 19664.</title>
        <authorList>
            <person name="Lucas S."/>
            <person name="Copeland A."/>
            <person name="Lapidus A."/>
            <person name="Glavina del Rio T."/>
            <person name="Dalin E."/>
            <person name="Tice H."/>
            <person name="Bruce D."/>
            <person name="Goodwin L."/>
            <person name="Pitluck S."/>
            <person name="Peters L."/>
            <person name="Mikhailova N."/>
            <person name="Lu M."/>
            <person name="Kyrpides N."/>
            <person name="Mavromatis K."/>
            <person name="Ivanova N."/>
            <person name="Brettin T."/>
            <person name="Detter J.C."/>
            <person name="Han C."/>
            <person name="Larimer F."/>
            <person name="Land M."/>
            <person name="Hauser L."/>
            <person name="Markowitz V."/>
            <person name="Cheng J.-F."/>
            <person name="Hugenholtz P."/>
            <person name="Woyke T."/>
            <person name="Wu D."/>
            <person name="Pukall R."/>
            <person name="Steenblock K."/>
            <person name="Brambilla E."/>
            <person name="Klenk H.-P."/>
            <person name="Eisen J.A."/>
        </authorList>
    </citation>
    <scope>NUCLEOTIDE SEQUENCE [LARGE SCALE GENOMIC DNA]</scope>
    <source>
        <strain evidence="5">DSM 19664 / LMG 22246 / CIP 109416 / KR-200</strain>
    </source>
</reference>
<dbReference type="Pfam" id="PF13181">
    <property type="entry name" value="TPR_8"/>
    <property type="match status" value="1"/>
</dbReference>
<keyword evidence="5" id="KW-1185">Reference proteome</keyword>
<dbReference type="PATRIC" id="fig|937777.3.peg.3437"/>
<name>L0A4P4_DEIPD</name>
<dbReference type="PROSITE" id="PS50005">
    <property type="entry name" value="TPR"/>
    <property type="match status" value="4"/>
</dbReference>
<dbReference type="STRING" id="937777.Deipe_3425"/>
<dbReference type="PANTHER" id="PTHR44186:SF1">
    <property type="entry name" value="BARDET-BIEDL SYNDROME 4 PROTEIN"/>
    <property type="match status" value="1"/>
</dbReference>
<dbReference type="SUPFAM" id="SSF48452">
    <property type="entry name" value="TPR-like"/>
    <property type="match status" value="2"/>
</dbReference>
<feature type="repeat" description="TPR" evidence="3">
    <location>
        <begin position="168"/>
        <end position="201"/>
    </location>
</feature>
<accession>L0A4P4</accession>
<sequence length="383" mass="41469">MRDVGSAGGFFVKRVSLLGLRPAGYLALAALGLGMLAEAQTTPAAPAQTRNNISASSYIALGNLYYSKGQYDSAYVAFRAASENDPRSTEALLGLGRSQTRLRLYAPAIETLRRLVGMDARNFSAHLALSQSYVAQYVGTTDRAAVAGNLDEALKVLGEAEVLQNDSAVLWNERSIIYKLKGDYARAIEMSRRASTIDPNDSVILYNLGDLYQASGNSAMALESLQKAVIADPTDAQARAYYGKLLLLSGNPNAARLELAQAERLAPNNAYAVGQYGVYGYLTKDNTLARIKLTQALKLDPLRYPEFYYYLGRLEMDSGLVKEAKADFTKAAALASTNSEYFYWLGRAQEASGDKGAARLAYGQALSLNPNMKVAQDGLSRVK</sequence>
<dbReference type="Pfam" id="PF13432">
    <property type="entry name" value="TPR_16"/>
    <property type="match status" value="3"/>
</dbReference>
<feature type="repeat" description="TPR" evidence="3">
    <location>
        <begin position="339"/>
        <end position="372"/>
    </location>
</feature>
<dbReference type="AlphaFoldDB" id="L0A4P4"/>
<gene>
    <name evidence="4" type="ordered locus">Deipe_3425</name>
</gene>
<protein>
    <submittedName>
        <fullName evidence="4">Tetratricopeptide repeat protein</fullName>
    </submittedName>
</protein>
<evidence type="ECO:0000313" key="5">
    <source>
        <dbReference type="Proteomes" id="UP000010467"/>
    </source>
</evidence>
<dbReference type="Proteomes" id="UP000010467">
    <property type="component" value="Chromosome"/>
</dbReference>
<keyword evidence="2 3" id="KW-0802">TPR repeat</keyword>
<dbReference type="EMBL" id="CP003382">
    <property type="protein sequence ID" value="AFZ68858.1"/>
    <property type="molecule type" value="Genomic_DNA"/>
</dbReference>
<feature type="repeat" description="TPR" evidence="3">
    <location>
        <begin position="202"/>
        <end position="235"/>
    </location>
</feature>
<dbReference type="SMART" id="SM00028">
    <property type="entry name" value="TPR"/>
    <property type="match status" value="7"/>
</dbReference>
<keyword evidence="1" id="KW-0677">Repeat</keyword>
<evidence type="ECO:0000313" key="4">
    <source>
        <dbReference type="EMBL" id="AFZ68858.1"/>
    </source>
</evidence>
<evidence type="ECO:0000256" key="1">
    <source>
        <dbReference type="ARBA" id="ARBA00022737"/>
    </source>
</evidence>
<dbReference type="HOGENOM" id="CLU_042260_0_0_0"/>
<proteinExistence type="predicted"/>
<dbReference type="InterPro" id="IPR019734">
    <property type="entry name" value="TPR_rpt"/>
</dbReference>